<evidence type="ECO:0000313" key="2">
    <source>
        <dbReference type="Proteomes" id="UP000004994"/>
    </source>
</evidence>
<organism evidence="1">
    <name type="scientific">Solanum lycopersicum</name>
    <name type="common">Tomato</name>
    <name type="synonym">Lycopersicon esculentum</name>
    <dbReference type="NCBI Taxonomy" id="4081"/>
    <lineage>
        <taxon>Eukaryota</taxon>
        <taxon>Viridiplantae</taxon>
        <taxon>Streptophyta</taxon>
        <taxon>Embryophyta</taxon>
        <taxon>Tracheophyta</taxon>
        <taxon>Spermatophyta</taxon>
        <taxon>Magnoliopsida</taxon>
        <taxon>eudicotyledons</taxon>
        <taxon>Gunneridae</taxon>
        <taxon>Pentapetalae</taxon>
        <taxon>asterids</taxon>
        <taxon>lamiids</taxon>
        <taxon>Solanales</taxon>
        <taxon>Solanaceae</taxon>
        <taxon>Solanoideae</taxon>
        <taxon>Solaneae</taxon>
        <taxon>Solanum</taxon>
        <taxon>Solanum subgen. Lycopersicon</taxon>
    </lineage>
</organism>
<proteinExistence type="predicted"/>
<dbReference type="Proteomes" id="UP000004994">
    <property type="component" value="Chromosome 9"/>
</dbReference>
<protein>
    <recommendedName>
        <fullName evidence="3">Reverse transcriptase Ty1/copia-type domain-containing protein</fullName>
    </recommendedName>
</protein>
<dbReference type="EnsemblPlants" id="Solyc09g015485.1.1">
    <property type="protein sequence ID" value="Solyc09g015485.1.1"/>
    <property type="gene ID" value="Solyc09g015485.1"/>
</dbReference>
<dbReference type="Gramene" id="Solyc09g015485.1.1">
    <property type="protein sequence ID" value="Solyc09g015485.1.1"/>
    <property type="gene ID" value="Solyc09g015485.1"/>
</dbReference>
<sequence length="94" mass="10575">MGSCETLVAEFKSFMMKEFETSELGVLQYFLGLRVKRVEAGFFVSQKKYEKDLLFKFGSGAISRSSKKQDMVALSSSEAEYVAVTSAAFQAFWL</sequence>
<reference evidence="1" key="2">
    <citation type="submission" date="2019-01" db="UniProtKB">
        <authorList>
            <consortium name="EnsemblPlants"/>
        </authorList>
    </citation>
    <scope>IDENTIFICATION</scope>
    <source>
        <strain evidence="1">cv. Heinz 1706</strain>
    </source>
</reference>
<reference evidence="1" key="1">
    <citation type="journal article" date="2012" name="Nature">
        <title>The tomato genome sequence provides insights into fleshy fruit evolution.</title>
        <authorList>
            <consortium name="Tomato Genome Consortium"/>
        </authorList>
    </citation>
    <scope>NUCLEOTIDE SEQUENCE [LARGE SCALE GENOMIC DNA]</scope>
    <source>
        <strain evidence="1">cv. Heinz 1706</strain>
    </source>
</reference>
<evidence type="ECO:0000313" key="1">
    <source>
        <dbReference type="EnsemblPlants" id="Solyc09g015485.1.1"/>
    </source>
</evidence>
<dbReference type="AlphaFoldDB" id="A0A3Q7HZ12"/>
<accession>A0A3Q7HZ12</accession>
<evidence type="ECO:0008006" key="3">
    <source>
        <dbReference type="Google" id="ProtNLM"/>
    </source>
</evidence>
<dbReference type="InParanoid" id="A0A3Q7HZ12"/>
<name>A0A3Q7HZ12_SOLLC</name>
<keyword evidence="2" id="KW-1185">Reference proteome</keyword>